<feature type="compositionally biased region" description="Polar residues" evidence="1">
    <location>
        <begin position="138"/>
        <end position="152"/>
    </location>
</feature>
<feature type="region of interest" description="Disordered" evidence="1">
    <location>
        <begin position="122"/>
        <end position="152"/>
    </location>
</feature>
<keyword evidence="2" id="KW-1185">Reference proteome</keyword>
<evidence type="ECO:0000313" key="3">
    <source>
        <dbReference type="WBParaSite" id="SPAL_0000236700.1"/>
    </source>
</evidence>
<dbReference type="Proteomes" id="UP000046392">
    <property type="component" value="Unplaced"/>
</dbReference>
<evidence type="ECO:0000313" key="2">
    <source>
        <dbReference type="Proteomes" id="UP000046392"/>
    </source>
</evidence>
<accession>A0A0N5B8J4</accession>
<dbReference type="AlphaFoldDB" id="A0A0N5B8J4"/>
<sequence length="152" mass="17229">MTGVANGGIVLNLNNNEAEQLIKVLIHHPKLNDFAPREKIPNNVDDRSELFNKIEKLEDNLMSTCKTTRSFIKQVERNFKYIPEMIDAEKRSMENIFSLLNERISNNERVVMNKIMELDGVVKNTSSNNNGKDDDTPENSTSDSTSDGQISN</sequence>
<dbReference type="WBParaSite" id="SPAL_0000236700.1">
    <property type="protein sequence ID" value="SPAL_0000236700.1"/>
    <property type="gene ID" value="SPAL_0000236700"/>
</dbReference>
<reference evidence="3" key="1">
    <citation type="submission" date="2017-02" db="UniProtKB">
        <authorList>
            <consortium name="WormBaseParasite"/>
        </authorList>
    </citation>
    <scope>IDENTIFICATION</scope>
</reference>
<evidence type="ECO:0000256" key="1">
    <source>
        <dbReference type="SAM" id="MobiDB-lite"/>
    </source>
</evidence>
<proteinExistence type="predicted"/>
<name>A0A0N5B8J4_STREA</name>
<protein>
    <submittedName>
        <fullName evidence="3">Mediator complex subunit 9</fullName>
    </submittedName>
</protein>
<organism evidence="2 3">
    <name type="scientific">Strongyloides papillosus</name>
    <name type="common">Intestinal threadworm</name>
    <dbReference type="NCBI Taxonomy" id="174720"/>
    <lineage>
        <taxon>Eukaryota</taxon>
        <taxon>Metazoa</taxon>
        <taxon>Ecdysozoa</taxon>
        <taxon>Nematoda</taxon>
        <taxon>Chromadorea</taxon>
        <taxon>Rhabditida</taxon>
        <taxon>Tylenchina</taxon>
        <taxon>Panagrolaimomorpha</taxon>
        <taxon>Strongyloidoidea</taxon>
        <taxon>Strongyloididae</taxon>
        <taxon>Strongyloides</taxon>
    </lineage>
</organism>